<dbReference type="EMBL" id="SGPL01000127">
    <property type="protein sequence ID" value="THH17070.1"/>
    <property type="molecule type" value="Genomic_DNA"/>
</dbReference>
<accession>A0A4S4M2P5</accession>
<gene>
    <name evidence="1" type="ORF">EW146_g3673</name>
</gene>
<dbReference type="Pfam" id="PF00657">
    <property type="entry name" value="Lipase_GDSL"/>
    <property type="match status" value="1"/>
</dbReference>
<dbReference type="SUPFAM" id="SSF52266">
    <property type="entry name" value="SGNH hydrolase"/>
    <property type="match status" value="1"/>
</dbReference>
<evidence type="ECO:0000313" key="1">
    <source>
        <dbReference type="EMBL" id="THH17070.1"/>
    </source>
</evidence>
<dbReference type="Gene3D" id="3.40.50.1110">
    <property type="entry name" value="SGNH hydrolase"/>
    <property type="match status" value="1"/>
</dbReference>
<dbReference type="Proteomes" id="UP000310158">
    <property type="component" value="Unassembled WGS sequence"/>
</dbReference>
<protein>
    <submittedName>
        <fullName evidence="1">Uncharacterized protein</fullName>
    </submittedName>
</protein>
<sequence>MARAFDSFQQRSCQEPQPPSNFRMLVITIAGFFSAFAYINPTQALVQNPFASLREERNDGIHLAVHPQCGPLGGNTTDVNAGISLRSIKTIVSFGDSYTDGGKHDGSPLDPPVLIPPGIEAGGRSTDGPVWIEYIADDINARFMDYAISSAVVNISLWPDNPFPRDFLQQMAIFLNQSNDLDPKTTLYTVFFGINDWEDSMIDGDHLPEAAQDLLNQIQILASEPTNGRNFLVTDVYGRGTHTASGEAWKQSIFDGLTAFHRGTNVPEPLNVAFGDFSRIWDGVLGSDPGYQAFGYTSTDSCVVGDTTAGSCSDPKHYFYWISGQVILSQFGDRKVLTMPLHRHPSNETMRIMADYVEEVLDKCRID</sequence>
<dbReference type="InterPro" id="IPR001087">
    <property type="entry name" value="GDSL"/>
</dbReference>
<dbReference type="OrthoDB" id="1600564at2759"/>
<proteinExistence type="predicted"/>
<reference evidence="1 2" key="1">
    <citation type="submission" date="2019-02" db="EMBL/GenBank/DDBJ databases">
        <title>Genome sequencing of the rare red list fungi Bondarzewia mesenterica.</title>
        <authorList>
            <person name="Buettner E."/>
            <person name="Kellner H."/>
        </authorList>
    </citation>
    <scope>NUCLEOTIDE SEQUENCE [LARGE SCALE GENOMIC DNA]</scope>
    <source>
        <strain evidence="1 2">DSM 108281</strain>
    </source>
</reference>
<dbReference type="InterPro" id="IPR036514">
    <property type="entry name" value="SGNH_hydro_sf"/>
</dbReference>
<organism evidence="1 2">
    <name type="scientific">Bondarzewia mesenterica</name>
    <dbReference type="NCBI Taxonomy" id="1095465"/>
    <lineage>
        <taxon>Eukaryota</taxon>
        <taxon>Fungi</taxon>
        <taxon>Dikarya</taxon>
        <taxon>Basidiomycota</taxon>
        <taxon>Agaricomycotina</taxon>
        <taxon>Agaricomycetes</taxon>
        <taxon>Russulales</taxon>
        <taxon>Bondarzewiaceae</taxon>
        <taxon>Bondarzewia</taxon>
    </lineage>
</organism>
<dbReference type="GO" id="GO:0016788">
    <property type="term" value="F:hydrolase activity, acting on ester bonds"/>
    <property type="evidence" value="ECO:0007669"/>
    <property type="project" value="InterPro"/>
</dbReference>
<dbReference type="AlphaFoldDB" id="A0A4S4M2P5"/>
<evidence type="ECO:0000313" key="2">
    <source>
        <dbReference type="Proteomes" id="UP000310158"/>
    </source>
</evidence>
<name>A0A4S4M2P5_9AGAM</name>
<keyword evidence="2" id="KW-1185">Reference proteome</keyword>
<comment type="caution">
    <text evidence="1">The sequence shown here is derived from an EMBL/GenBank/DDBJ whole genome shotgun (WGS) entry which is preliminary data.</text>
</comment>